<keyword evidence="2" id="KW-0408">Iron</keyword>
<reference evidence="5" key="1">
    <citation type="submission" date="2016-11" db="EMBL/GenBank/DDBJ databases">
        <authorList>
            <person name="Varghese N."/>
            <person name="Submissions S."/>
        </authorList>
    </citation>
    <scope>NUCLEOTIDE SEQUENCE [LARGE SCALE GENOMIC DNA]</scope>
    <source>
        <strain evidence="5">DSM 15807</strain>
    </source>
</reference>
<dbReference type="EMBL" id="FQXN01000005">
    <property type="protein sequence ID" value="SHH50875.1"/>
    <property type="molecule type" value="Genomic_DNA"/>
</dbReference>
<dbReference type="GO" id="GO:0051539">
    <property type="term" value="F:4 iron, 4 sulfur cluster binding"/>
    <property type="evidence" value="ECO:0007669"/>
    <property type="project" value="UniProtKB-UniRule"/>
</dbReference>
<dbReference type="GO" id="GO:0005737">
    <property type="term" value="C:cytoplasm"/>
    <property type="evidence" value="ECO:0007669"/>
    <property type="project" value="UniProtKB-SubCell"/>
</dbReference>
<accession>A0A1M5TJ93</accession>
<comment type="subcellular location">
    <subcellularLocation>
        <location evidence="2">Cytoplasm</location>
    </subcellularLocation>
</comment>
<dbReference type="Proteomes" id="UP000242592">
    <property type="component" value="Unassembled WGS sequence"/>
</dbReference>
<name>A0A1M5TJ93_9BACT</name>
<dbReference type="PROSITE" id="PS51918">
    <property type="entry name" value="RADICAL_SAM"/>
    <property type="match status" value="1"/>
</dbReference>
<sequence length="375" mass="44262">MAKSLSELIGEFNAISLYIHIPFCKKKCYYCDFVSFTEGSVENYIMALLNEIDLYVQEIKRGVRTLYIGGGTPSFINEYYIKKIIDKLSPYLELEEFTIEVNPDSFDAHKAEFYRNLGVNRISLGIQSFDDNVLKKAGRTHSSKQALRAYKIAEKYFDNVNVDFIIGLPGENWRSIENIVDFIRFYVPPHISVYLLEIHEGTFLEKFYKKLPDEAYERYDAILKFLKLLRYERYEISNFTLNKKYSKHNLVYWANLDYLGFGISAGGHIGNMRYNNVSTFEKYYTKLKAGKFPIEYKVFNKLERETLESIFMMLRTKWGIDRKLIAKLPKLDTFFQKLSSKYRFFDGTKLNDTGMDFSNLFFGELLKTWEEFYED</sequence>
<dbReference type="GO" id="GO:0046872">
    <property type="term" value="F:metal ion binding"/>
    <property type="evidence" value="ECO:0007669"/>
    <property type="project" value="UniProtKB-UniRule"/>
</dbReference>
<dbReference type="InterPro" id="IPR004559">
    <property type="entry name" value="HemW-like"/>
</dbReference>
<keyword evidence="2" id="KW-0963">Cytoplasm</keyword>
<keyword evidence="2" id="KW-0949">S-adenosyl-L-methionine</keyword>
<dbReference type="InterPro" id="IPR023404">
    <property type="entry name" value="rSAM_horseshoe"/>
</dbReference>
<dbReference type="InterPro" id="IPR034505">
    <property type="entry name" value="Coproporphyrinogen-III_oxidase"/>
</dbReference>
<evidence type="ECO:0000313" key="5">
    <source>
        <dbReference type="Proteomes" id="UP000242592"/>
    </source>
</evidence>
<keyword evidence="5" id="KW-1185">Reference proteome</keyword>
<dbReference type="InterPro" id="IPR007197">
    <property type="entry name" value="rSAM"/>
</dbReference>
<dbReference type="GO" id="GO:0004109">
    <property type="term" value="F:coproporphyrinogen oxidase activity"/>
    <property type="evidence" value="ECO:0007669"/>
    <property type="project" value="InterPro"/>
</dbReference>
<dbReference type="InterPro" id="IPR006638">
    <property type="entry name" value="Elp3/MiaA/NifB-like_rSAM"/>
</dbReference>
<dbReference type="SUPFAM" id="SSF102114">
    <property type="entry name" value="Radical SAM enzymes"/>
    <property type="match status" value="1"/>
</dbReference>
<gene>
    <name evidence="4" type="ORF">SAMN02745199_1349</name>
</gene>
<dbReference type="OrthoDB" id="9808022at2"/>
<proteinExistence type="inferred from homology"/>
<dbReference type="Pfam" id="PF04055">
    <property type="entry name" value="Radical_SAM"/>
    <property type="match status" value="1"/>
</dbReference>
<dbReference type="GO" id="GO:0006779">
    <property type="term" value="P:porphyrin-containing compound biosynthetic process"/>
    <property type="evidence" value="ECO:0007669"/>
    <property type="project" value="InterPro"/>
</dbReference>
<dbReference type="SFLD" id="SFLDG01065">
    <property type="entry name" value="anaerobic_coproporphyrinogen-I"/>
    <property type="match status" value="1"/>
</dbReference>
<evidence type="ECO:0000313" key="4">
    <source>
        <dbReference type="EMBL" id="SHH50875.1"/>
    </source>
</evidence>
<keyword evidence="2" id="KW-0479">Metal-binding</keyword>
<dbReference type="SFLD" id="SFLDG01082">
    <property type="entry name" value="B12-binding_domain_containing"/>
    <property type="match status" value="1"/>
</dbReference>
<dbReference type="PANTHER" id="PTHR13932:SF5">
    <property type="entry name" value="RADICAL S-ADENOSYL METHIONINE DOMAIN-CONTAINING PROTEIN 1, MITOCHONDRIAL"/>
    <property type="match status" value="1"/>
</dbReference>
<comment type="function">
    <text evidence="2">Probably acts as a heme chaperone, transferring heme to an unknown acceptor. Binds one molecule of heme per monomer, possibly covalently. Binds 1 [4Fe-4S] cluster. The cluster is coordinated with 3 cysteines and an exchangeable S-adenosyl-L-methionine.</text>
</comment>
<keyword evidence="2" id="KW-0004">4Fe-4S</keyword>
<evidence type="ECO:0000256" key="2">
    <source>
        <dbReference type="RuleBase" id="RU364116"/>
    </source>
</evidence>
<keyword evidence="2" id="KW-0143">Chaperone</keyword>
<keyword evidence="2" id="KW-0349">Heme</keyword>
<keyword evidence="2" id="KW-0411">Iron-sulfur</keyword>
<dbReference type="CDD" id="cd01335">
    <property type="entry name" value="Radical_SAM"/>
    <property type="match status" value="1"/>
</dbReference>
<protein>
    <recommendedName>
        <fullName evidence="2">Heme chaperone HemW</fullName>
    </recommendedName>
</protein>
<dbReference type="PANTHER" id="PTHR13932">
    <property type="entry name" value="COPROPORPHYRINIGEN III OXIDASE"/>
    <property type="match status" value="1"/>
</dbReference>
<comment type="similarity">
    <text evidence="1">Belongs to the anaerobic coproporphyrinogen-III oxidase family. HemW subfamily.</text>
</comment>
<evidence type="ECO:0000259" key="3">
    <source>
        <dbReference type="PROSITE" id="PS51918"/>
    </source>
</evidence>
<dbReference type="Gene3D" id="3.80.30.20">
    <property type="entry name" value="tm_1862 like domain"/>
    <property type="match status" value="1"/>
</dbReference>
<dbReference type="SFLD" id="SFLDF00562">
    <property type="entry name" value="HemN-like__clustered_with_heat"/>
    <property type="match status" value="1"/>
</dbReference>
<dbReference type="RefSeq" id="WP_073073447.1">
    <property type="nucleotide sequence ID" value="NZ_FQXN01000005.1"/>
</dbReference>
<dbReference type="AlphaFoldDB" id="A0A1M5TJ93"/>
<dbReference type="SMART" id="SM00729">
    <property type="entry name" value="Elp3"/>
    <property type="match status" value="1"/>
</dbReference>
<dbReference type="STRING" id="1123380.SAMN02745199_1349"/>
<evidence type="ECO:0000256" key="1">
    <source>
        <dbReference type="ARBA" id="ARBA00006100"/>
    </source>
</evidence>
<dbReference type="SFLD" id="SFLDS00029">
    <property type="entry name" value="Radical_SAM"/>
    <property type="match status" value="1"/>
</dbReference>
<organism evidence="4 5">
    <name type="scientific">Thermosipho atlanticus DSM 15807</name>
    <dbReference type="NCBI Taxonomy" id="1123380"/>
    <lineage>
        <taxon>Bacteria</taxon>
        <taxon>Thermotogati</taxon>
        <taxon>Thermotogota</taxon>
        <taxon>Thermotogae</taxon>
        <taxon>Thermotogales</taxon>
        <taxon>Fervidobacteriaceae</taxon>
        <taxon>Thermosipho</taxon>
    </lineage>
</organism>
<dbReference type="InterPro" id="IPR058240">
    <property type="entry name" value="rSAM_sf"/>
</dbReference>
<dbReference type="NCBIfam" id="TIGR00539">
    <property type="entry name" value="hemN_rel"/>
    <property type="match status" value="1"/>
</dbReference>
<feature type="domain" description="Radical SAM core" evidence="3">
    <location>
        <begin position="9"/>
        <end position="235"/>
    </location>
</feature>